<keyword evidence="3" id="KW-1185">Reference proteome</keyword>
<dbReference type="PANTHER" id="PTHR34281:SF2">
    <property type="entry name" value="PROTEIN EARLY FLOWERING 3"/>
    <property type="match status" value="1"/>
</dbReference>
<dbReference type="InterPro" id="IPR039319">
    <property type="entry name" value="ELF3-like"/>
</dbReference>
<accession>S8CF02</accession>
<name>S8CF02_9LAMI</name>
<sequence length="287" mass="30402">MAAASPTPMLEEACILLRESAKKRSAAYSPVGRAVNVSEEPEQRREPPTCIPDDDDDDDDDVADERRQQQQQQQPSSESGPHGGSSAGSSSGNSFHCCNQLRGGGGGGGGHHHHHHHHHLQLLIPVMSPSEGLIYKPYPGPGCHPGRTCGGCGGDDGGPQVGNFLPPTAAVYGIPSPPSHYPAVPFPSYFPTAYGMMMLPPPFMNDAPEMSDTSVVKPEQQQQRPPSEDDGVRGGGGGGVVGMRKVVAAFGFDRPIKVVPRNGVSASESAARIFRSIQLERKQDESV</sequence>
<reference evidence="2 3" key="1">
    <citation type="journal article" date="2013" name="BMC Genomics">
        <title>The miniature genome of a carnivorous plant Genlisea aurea contains a low number of genes and short non-coding sequences.</title>
        <authorList>
            <person name="Leushkin E.V."/>
            <person name="Sutormin R.A."/>
            <person name="Nabieva E.R."/>
            <person name="Penin A.A."/>
            <person name="Kondrashov A.S."/>
            <person name="Logacheva M.D."/>
        </authorList>
    </citation>
    <scope>NUCLEOTIDE SEQUENCE [LARGE SCALE GENOMIC DNA]</scope>
</reference>
<comment type="caution">
    <text evidence="2">The sequence shown here is derived from an EMBL/GenBank/DDBJ whole genome shotgun (WGS) entry which is preliminary data.</text>
</comment>
<dbReference type="Proteomes" id="UP000015453">
    <property type="component" value="Unassembled WGS sequence"/>
</dbReference>
<feature type="region of interest" description="Disordered" evidence="1">
    <location>
        <begin position="22"/>
        <end position="98"/>
    </location>
</feature>
<protein>
    <submittedName>
        <fullName evidence="2">Uncharacterized protein</fullName>
    </submittedName>
</protein>
<evidence type="ECO:0000313" key="3">
    <source>
        <dbReference type="Proteomes" id="UP000015453"/>
    </source>
</evidence>
<gene>
    <name evidence="2" type="ORF">M569_09289</name>
</gene>
<evidence type="ECO:0000313" key="2">
    <source>
        <dbReference type="EMBL" id="EPS65489.1"/>
    </source>
</evidence>
<dbReference type="AlphaFoldDB" id="S8CF02"/>
<feature type="region of interest" description="Disordered" evidence="1">
    <location>
        <begin position="205"/>
        <end position="238"/>
    </location>
</feature>
<dbReference type="GO" id="GO:2000028">
    <property type="term" value="P:regulation of photoperiodism, flowering"/>
    <property type="evidence" value="ECO:0007669"/>
    <property type="project" value="InterPro"/>
</dbReference>
<proteinExistence type="predicted"/>
<dbReference type="EMBL" id="AUSU01004194">
    <property type="protein sequence ID" value="EPS65489.1"/>
    <property type="molecule type" value="Genomic_DNA"/>
</dbReference>
<feature type="compositionally biased region" description="Low complexity" evidence="1">
    <location>
        <begin position="69"/>
        <end position="80"/>
    </location>
</feature>
<dbReference type="PANTHER" id="PTHR34281">
    <property type="entry name" value="PROTEIN EARLY FLOWERING 3"/>
    <property type="match status" value="1"/>
</dbReference>
<organism evidence="2 3">
    <name type="scientific">Genlisea aurea</name>
    <dbReference type="NCBI Taxonomy" id="192259"/>
    <lineage>
        <taxon>Eukaryota</taxon>
        <taxon>Viridiplantae</taxon>
        <taxon>Streptophyta</taxon>
        <taxon>Embryophyta</taxon>
        <taxon>Tracheophyta</taxon>
        <taxon>Spermatophyta</taxon>
        <taxon>Magnoliopsida</taxon>
        <taxon>eudicotyledons</taxon>
        <taxon>Gunneridae</taxon>
        <taxon>Pentapetalae</taxon>
        <taxon>asterids</taxon>
        <taxon>lamiids</taxon>
        <taxon>Lamiales</taxon>
        <taxon>Lentibulariaceae</taxon>
        <taxon>Genlisea</taxon>
    </lineage>
</organism>
<evidence type="ECO:0000256" key="1">
    <source>
        <dbReference type="SAM" id="MobiDB-lite"/>
    </source>
</evidence>
<feature type="compositionally biased region" description="Polar residues" evidence="1">
    <location>
        <begin position="211"/>
        <end position="225"/>
    </location>
</feature>
<dbReference type="OrthoDB" id="1939092at2759"/>
<feature type="compositionally biased region" description="Acidic residues" evidence="1">
    <location>
        <begin position="52"/>
        <end position="63"/>
    </location>
</feature>